<dbReference type="PANTHER" id="PTHR10963:SF22">
    <property type="entry name" value="GLYCOSIDASE CRH2-RELATED"/>
    <property type="match status" value="1"/>
</dbReference>
<feature type="compositionally biased region" description="Basic and acidic residues" evidence="6">
    <location>
        <begin position="276"/>
        <end position="286"/>
    </location>
</feature>
<dbReference type="GO" id="GO:0005975">
    <property type="term" value="P:carbohydrate metabolic process"/>
    <property type="evidence" value="ECO:0007669"/>
    <property type="project" value="InterPro"/>
</dbReference>
<keyword evidence="1" id="KW-0732">Signal</keyword>
<evidence type="ECO:0000256" key="6">
    <source>
        <dbReference type="SAM" id="MobiDB-lite"/>
    </source>
</evidence>
<proteinExistence type="inferred from homology"/>
<dbReference type="GO" id="GO:0016757">
    <property type="term" value="F:glycosyltransferase activity"/>
    <property type="evidence" value="ECO:0007669"/>
    <property type="project" value="TreeGrafter"/>
</dbReference>
<keyword evidence="10" id="KW-1185">Reference proteome</keyword>
<feature type="transmembrane region" description="Helical" evidence="7">
    <location>
        <begin position="349"/>
        <end position="369"/>
    </location>
</feature>
<keyword evidence="7" id="KW-1133">Transmembrane helix</keyword>
<dbReference type="InterPro" id="IPR013320">
    <property type="entry name" value="ConA-like_dom_sf"/>
</dbReference>
<evidence type="ECO:0000313" key="9">
    <source>
        <dbReference type="EMBL" id="KAK3052922.1"/>
    </source>
</evidence>
<comment type="function">
    <text evidence="5">Dual chitinase/transglycosylase that plays a role in cell wall architecture. Chitinase and transglycosylase activities are coupled. Required for the polysaccharide cross-linking at the septa and the cell wall. More specifically, transfers chitin to 1,6-beta-glucan in the cell wall.</text>
</comment>
<evidence type="ECO:0000256" key="4">
    <source>
        <dbReference type="ARBA" id="ARBA00038074"/>
    </source>
</evidence>
<evidence type="ECO:0000256" key="3">
    <source>
        <dbReference type="ARBA" id="ARBA00023295"/>
    </source>
</evidence>
<dbReference type="Proteomes" id="UP001271007">
    <property type="component" value="Unassembled WGS sequence"/>
</dbReference>
<dbReference type="GO" id="GO:0031505">
    <property type="term" value="P:fungal-type cell wall organization"/>
    <property type="evidence" value="ECO:0007669"/>
    <property type="project" value="TreeGrafter"/>
</dbReference>
<dbReference type="Gene3D" id="2.60.120.200">
    <property type="match status" value="1"/>
</dbReference>
<dbReference type="AlphaFoldDB" id="A0AAJ0DM77"/>
<comment type="caution">
    <text evidence="9">The sequence shown here is derived from an EMBL/GenBank/DDBJ whole genome shotgun (WGS) entry which is preliminary data.</text>
</comment>
<dbReference type="GO" id="GO:0004553">
    <property type="term" value="F:hydrolase activity, hydrolyzing O-glycosyl compounds"/>
    <property type="evidence" value="ECO:0007669"/>
    <property type="project" value="InterPro"/>
</dbReference>
<evidence type="ECO:0000256" key="1">
    <source>
        <dbReference type="ARBA" id="ARBA00022729"/>
    </source>
</evidence>
<evidence type="ECO:0000256" key="2">
    <source>
        <dbReference type="ARBA" id="ARBA00022801"/>
    </source>
</evidence>
<dbReference type="InterPro" id="IPR050546">
    <property type="entry name" value="Glycosyl_Hydrlase_16"/>
</dbReference>
<feature type="region of interest" description="Disordered" evidence="6">
    <location>
        <begin position="270"/>
        <end position="345"/>
    </location>
</feature>
<organism evidence="9 10">
    <name type="scientific">Extremus antarcticus</name>
    <dbReference type="NCBI Taxonomy" id="702011"/>
    <lineage>
        <taxon>Eukaryota</taxon>
        <taxon>Fungi</taxon>
        <taxon>Dikarya</taxon>
        <taxon>Ascomycota</taxon>
        <taxon>Pezizomycotina</taxon>
        <taxon>Dothideomycetes</taxon>
        <taxon>Dothideomycetidae</taxon>
        <taxon>Mycosphaerellales</taxon>
        <taxon>Extremaceae</taxon>
        <taxon>Extremus</taxon>
    </lineage>
</organism>
<dbReference type="InterPro" id="IPR000757">
    <property type="entry name" value="Beta-glucanase-like"/>
</dbReference>
<reference evidence="9" key="1">
    <citation type="submission" date="2023-04" db="EMBL/GenBank/DDBJ databases">
        <title>Black Yeasts Isolated from many extreme environments.</title>
        <authorList>
            <person name="Coleine C."/>
            <person name="Stajich J.E."/>
            <person name="Selbmann L."/>
        </authorList>
    </citation>
    <scope>NUCLEOTIDE SEQUENCE</scope>
    <source>
        <strain evidence="9">CCFEE 5312</strain>
    </source>
</reference>
<feature type="compositionally biased region" description="Gly residues" evidence="6">
    <location>
        <begin position="300"/>
        <end position="313"/>
    </location>
</feature>
<feature type="compositionally biased region" description="Low complexity" evidence="6">
    <location>
        <begin position="314"/>
        <end position="329"/>
    </location>
</feature>
<dbReference type="EMBL" id="JAWDJX010000018">
    <property type="protein sequence ID" value="KAK3052922.1"/>
    <property type="molecule type" value="Genomic_DNA"/>
</dbReference>
<sequence length="370" mass="39173">MAAPICKSSDYKLTSLHDVQSNTAYLGDASGYNWVASGTPVVYNDEALLLTMAPDTVGTLLMGTHYVWYGKISATMTTSQGQGVVTAFIMMSDVKDEIDFEFVGVDLESAQSNYYWQGVTDYNNGSPIQTTNTVSNTHTYTIDWQPDYISWSIDGKVGRTVNKKDTYNSTDNKYHFPQTPSRVQLSLWPAGLPTNGQGTIAWAGGLINWDSPYMQNGYYYAQVKEVSVECYNPPSNTATNGNQAYYYLNSEGLESDVAIGNNNTILGSILATGDNPEFKPKSKTTDGSKPTSTPETVPGISGGGSQQLGGQQGGSNPASPSGSATPGSSPVGGGPSTFEQGHGSMTGQASTVVAGSAVALVGFFVAALMM</sequence>
<evidence type="ECO:0000259" key="8">
    <source>
        <dbReference type="PROSITE" id="PS51762"/>
    </source>
</evidence>
<evidence type="ECO:0000256" key="7">
    <source>
        <dbReference type="SAM" id="Phobius"/>
    </source>
</evidence>
<keyword evidence="2" id="KW-0378">Hydrolase</keyword>
<dbReference type="PROSITE" id="PS51762">
    <property type="entry name" value="GH16_2"/>
    <property type="match status" value="1"/>
</dbReference>
<accession>A0AAJ0DM77</accession>
<keyword evidence="7" id="KW-0812">Transmembrane</keyword>
<name>A0AAJ0DM77_9PEZI</name>
<keyword evidence="7" id="KW-0472">Membrane</keyword>
<evidence type="ECO:0000256" key="5">
    <source>
        <dbReference type="ARBA" id="ARBA00093308"/>
    </source>
</evidence>
<dbReference type="GO" id="GO:0009277">
    <property type="term" value="C:fungal-type cell wall"/>
    <property type="evidence" value="ECO:0007669"/>
    <property type="project" value="TreeGrafter"/>
</dbReference>
<comment type="similarity">
    <text evidence="4">Belongs to the glycosyl hydrolase 16 family. CRH1 subfamily.</text>
</comment>
<dbReference type="Pfam" id="PF00722">
    <property type="entry name" value="Glyco_hydro_16"/>
    <property type="match status" value="1"/>
</dbReference>
<dbReference type="SUPFAM" id="SSF49899">
    <property type="entry name" value="Concanavalin A-like lectins/glucanases"/>
    <property type="match status" value="1"/>
</dbReference>
<protein>
    <submittedName>
        <fullName evidence="9">Glycosidase CRH2</fullName>
    </submittedName>
</protein>
<dbReference type="PANTHER" id="PTHR10963">
    <property type="entry name" value="GLYCOSYL HYDROLASE-RELATED"/>
    <property type="match status" value="1"/>
</dbReference>
<gene>
    <name evidence="9" type="primary">UTR2</name>
    <name evidence="9" type="ORF">LTR09_005986</name>
</gene>
<dbReference type="FunFam" id="2.60.120.200:FF:000159">
    <property type="entry name" value="Glycosidase"/>
    <property type="match status" value="1"/>
</dbReference>
<keyword evidence="3 9" id="KW-0326">Glycosidase</keyword>
<dbReference type="CDD" id="cd02183">
    <property type="entry name" value="GH16_fungal_CRH1_transglycosylase"/>
    <property type="match status" value="1"/>
</dbReference>
<feature type="domain" description="GH16" evidence="8">
    <location>
        <begin position="9"/>
        <end position="211"/>
    </location>
</feature>
<evidence type="ECO:0000313" key="10">
    <source>
        <dbReference type="Proteomes" id="UP001271007"/>
    </source>
</evidence>